<dbReference type="AlphaFoldDB" id="A0A915IEX1"/>
<dbReference type="WBParaSite" id="nRc.2.0.1.t12348-RA">
    <property type="protein sequence ID" value="nRc.2.0.1.t12348-RA"/>
    <property type="gene ID" value="nRc.2.0.1.g12348"/>
</dbReference>
<keyword evidence="3" id="KW-0732">Signal</keyword>
<reference evidence="5" key="1">
    <citation type="submission" date="2022-11" db="UniProtKB">
        <authorList>
            <consortium name="WormBaseParasite"/>
        </authorList>
    </citation>
    <scope>IDENTIFICATION</scope>
</reference>
<organism evidence="4 5">
    <name type="scientific">Romanomermis culicivorax</name>
    <name type="common">Nematode worm</name>
    <dbReference type="NCBI Taxonomy" id="13658"/>
    <lineage>
        <taxon>Eukaryota</taxon>
        <taxon>Metazoa</taxon>
        <taxon>Ecdysozoa</taxon>
        <taxon>Nematoda</taxon>
        <taxon>Enoplea</taxon>
        <taxon>Dorylaimia</taxon>
        <taxon>Mermithida</taxon>
        <taxon>Mermithoidea</taxon>
        <taxon>Mermithidae</taxon>
        <taxon>Romanomermis</taxon>
    </lineage>
</organism>
<name>A0A915IEX1_ROMCU</name>
<keyword evidence="4" id="KW-1185">Reference proteome</keyword>
<keyword evidence="2" id="KW-0812">Transmembrane</keyword>
<evidence type="ECO:0000256" key="1">
    <source>
        <dbReference type="SAM" id="MobiDB-lite"/>
    </source>
</evidence>
<proteinExistence type="predicted"/>
<feature type="compositionally biased region" description="Low complexity" evidence="1">
    <location>
        <begin position="362"/>
        <end position="382"/>
    </location>
</feature>
<feature type="compositionally biased region" description="Low complexity" evidence="1">
    <location>
        <begin position="392"/>
        <end position="404"/>
    </location>
</feature>
<feature type="compositionally biased region" description="Basic and acidic residues" evidence="1">
    <location>
        <begin position="337"/>
        <end position="347"/>
    </location>
</feature>
<dbReference type="Proteomes" id="UP000887565">
    <property type="component" value="Unplaced"/>
</dbReference>
<feature type="region of interest" description="Disordered" evidence="1">
    <location>
        <begin position="316"/>
        <end position="404"/>
    </location>
</feature>
<feature type="chain" id="PRO_5037162004" evidence="3">
    <location>
        <begin position="26"/>
        <end position="404"/>
    </location>
</feature>
<keyword evidence="2" id="KW-1133">Transmembrane helix</keyword>
<feature type="transmembrane region" description="Helical" evidence="2">
    <location>
        <begin position="290"/>
        <end position="307"/>
    </location>
</feature>
<accession>A0A915IEX1</accession>
<evidence type="ECO:0000313" key="4">
    <source>
        <dbReference type="Proteomes" id="UP000887565"/>
    </source>
</evidence>
<evidence type="ECO:0000313" key="5">
    <source>
        <dbReference type="WBParaSite" id="nRc.2.0.1.t12348-RA"/>
    </source>
</evidence>
<feature type="signal peptide" evidence="3">
    <location>
        <begin position="1"/>
        <end position="25"/>
    </location>
</feature>
<keyword evidence="2" id="KW-0472">Membrane</keyword>
<feature type="compositionally biased region" description="Low complexity" evidence="1">
    <location>
        <begin position="327"/>
        <end position="336"/>
    </location>
</feature>
<evidence type="ECO:0000256" key="2">
    <source>
        <dbReference type="SAM" id="Phobius"/>
    </source>
</evidence>
<protein>
    <submittedName>
        <fullName evidence="5">Uncharacterized protein</fullName>
    </submittedName>
</protein>
<sequence length="404" mass="45228">MATALRLTFYLAVMVSFALNRLTIAVKLTDRSDCRDIFRLNIWFVLDMKHAPNNMEGPWKLVETMFNKVTDPTVYFPNLREYTFSVSYSTPGTKVPDFYTISPCNTTQCLQKAIQAHKAYKSSTKTSNIYSSMEEIYFRGPVNGQQGRGLQEFVMLGTKILLFFFTTGTKRASYNWESMFTFLPIRGLVSIRIDSDPNSKALIAEHEFMMDFYHFLMNASFSGKDDAKEVTRAIKAFHDEPIKAGKEMCQEVNYCQYSGRVGPCIRDKNGTCFKYADIQLKGGRLCLEKAFIIIVVLIIAILLFVILRKKRQSQVKTASKLDKSTKKSAASASKSGKAGDRAGEERTAAIQASMVMNESGRSKSTARTGSTTGTKTPPIKKTSVIKNKSKTKSAPSKSKQGIRA</sequence>
<evidence type="ECO:0000256" key="3">
    <source>
        <dbReference type="SAM" id="SignalP"/>
    </source>
</evidence>